<keyword evidence="1" id="KW-0560">Oxidoreductase</keyword>
<keyword evidence="4" id="KW-1185">Reference proteome</keyword>
<dbReference type="InterPro" id="IPR006076">
    <property type="entry name" value="FAD-dep_OxRdtase"/>
</dbReference>
<dbReference type="PANTHER" id="PTHR13847:SF289">
    <property type="entry name" value="GLYCINE OXIDASE"/>
    <property type="match status" value="1"/>
</dbReference>
<dbReference type="PANTHER" id="PTHR13847">
    <property type="entry name" value="SARCOSINE DEHYDROGENASE-RELATED"/>
    <property type="match status" value="1"/>
</dbReference>
<dbReference type="Gene3D" id="3.30.9.10">
    <property type="entry name" value="D-Amino Acid Oxidase, subunit A, domain 2"/>
    <property type="match status" value="1"/>
</dbReference>
<proteinExistence type="predicted"/>
<dbReference type="EMBL" id="JAMXIB010000012">
    <property type="protein sequence ID" value="MCO5725735.1"/>
    <property type="molecule type" value="Genomic_DNA"/>
</dbReference>
<gene>
    <name evidence="3" type="ORF">NG653_12780</name>
</gene>
<evidence type="ECO:0000313" key="4">
    <source>
        <dbReference type="Proteomes" id="UP001206312"/>
    </source>
</evidence>
<dbReference type="Gene3D" id="3.50.50.60">
    <property type="entry name" value="FAD/NAD(P)-binding domain"/>
    <property type="match status" value="1"/>
</dbReference>
<dbReference type="SUPFAM" id="SSF51971">
    <property type="entry name" value="Nucleotide-binding domain"/>
    <property type="match status" value="1"/>
</dbReference>
<evidence type="ECO:0000259" key="2">
    <source>
        <dbReference type="Pfam" id="PF01266"/>
    </source>
</evidence>
<name>A0ABT1B1J8_9FLAO</name>
<dbReference type="RefSeq" id="WP_252742106.1">
    <property type="nucleotide sequence ID" value="NZ_JAMXIB010000012.1"/>
</dbReference>
<dbReference type="Proteomes" id="UP001206312">
    <property type="component" value="Unassembled WGS sequence"/>
</dbReference>
<dbReference type="Pfam" id="PF01266">
    <property type="entry name" value="DAO"/>
    <property type="match status" value="1"/>
</dbReference>
<feature type="domain" description="FAD dependent oxidoreductase" evidence="2">
    <location>
        <begin position="4"/>
        <end position="325"/>
    </location>
</feature>
<reference evidence="3 4" key="1">
    <citation type="submission" date="2022-06" db="EMBL/GenBank/DDBJ databases">
        <authorList>
            <person name="Xuan X."/>
        </authorList>
    </citation>
    <scope>NUCLEOTIDE SEQUENCE [LARGE SCALE GENOMIC DNA]</scope>
    <source>
        <strain evidence="3 4">2V75</strain>
    </source>
</reference>
<dbReference type="SUPFAM" id="SSF54373">
    <property type="entry name" value="FAD-linked reductases, C-terminal domain"/>
    <property type="match status" value="1"/>
</dbReference>
<accession>A0ABT1B1J8</accession>
<comment type="caution">
    <text evidence="3">The sequence shown here is derived from an EMBL/GenBank/DDBJ whole genome shotgun (WGS) entry which is preliminary data.</text>
</comment>
<organism evidence="3 4">
    <name type="scientific">Robiginitalea marina</name>
    <dbReference type="NCBI Taxonomy" id="2954105"/>
    <lineage>
        <taxon>Bacteria</taxon>
        <taxon>Pseudomonadati</taxon>
        <taxon>Bacteroidota</taxon>
        <taxon>Flavobacteriia</taxon>
        <taxon>Flavobacteriales</taxon>
        <taxon>Flavobacteriaceae</taxon>
        <taxon>Robiginitalea</taxon>
    </lineage>
</organism>
<evidence type="ECO:0000256" key="1">
    <source>
        <dbReference type="ARBA" id="ARBA00023002"/>
    </source>
</evidence>
<sequence length="355" mass="39646">MAEYLVVGAGLGGIALADTLLGQGHAVEVYDDGSQRASQVAGGLYNPVVLKRFTLSWEGRRLMRFSIPFYERLERELGVSLDEKLRVLRLLHSAREQNEWFEATDRPGLDGFLSTRLLDNQNPCLEAPFGFGEVLHTGRIHTETLLTAYRARLEGQGRLRTEAFDYKALEPGSDKPAYKGKRVDAVVFCEGFGLQANPFFNYLPLNGTKGELLVVHAPQLKENNVIKSGVFLIPMGEGRYLVGATYHNWDKDPNPTEKGREELLEKLRKFLKCGFTVESQRAGIRPTVADRRPLVGRHPLHQGLYVLNGLGSRGVLVAPYAAHCLQRLIDFGDPLPEAMDSARFARRFEKQAGQP</sequence>
<protein>
    <submittedName>
        <fullName evidence="3">FAD-binding oxidoreductase</fullName>
    </submittedName>
</protein>
<dbReference type="InterPro" id="IPR036188">
    <property type="entry name" value="FAD/NAD-bd_sf"/>
</dbReference>
<evidence type="ECO:0000313" key="3">
    <source>
        <dbReference type="EMBL" id="MCO5725735.1"/>
    </source>
</evidence>